<accession>A0A075R9Q6</accession>
<dbReference type="AlphaFoldDB" id="A0A075R9Q6"/>
<keyword evidence="2" id="KW-1185">Reference proteome</keyword>
<organism evidence="1 2">
    <name type="scientific">Brevibacillus laterosporus LMG 15441</name>
    <dbReference type="NCBI Taxonomy" id="1042163"/>
    <lineage>
        <taxon>Bacteria</taxon>
        <taxon>Bacillati</taxon>
        <taxon>Bacillota</taxon>
        <taxon>Bacilli</taxon>
        <taxon>Bacillales</taxon>
        <taxon>Paenibacillaceae</taxon>
        <taxon>Brevibacillus</taxon>
    </lineage>
</organism>
<evidence type="ECO:0000313" key="1">
    <source>
        <dbReference type="EMBL" id="AIG27993.1"/>
    </source>
</evidence>
<dbReference type="HOGENOM" id="CLU_1666061_0_0_9"/>
<dbReference type="EMBL" id="CP007806">
    <property type="protein sequence ID" value="AIG27993.1"/>
    <property type="molecule type" value="Genomic_DNA"/>
</dbReference>
<dbReference type="Proteomes" id="UP000005850">
    <property type="component" value="Chromosome"/>
</dbReference>
<reference evidence="1 2" key="1">
    <citation type="journal article" date="2011" name="J. Bacteriol.">
        <title>Genome sequence of Brevibacillus laterosporus LMG 15441, a pathogen of invertebrates.</title>
        <authorList>
            <person name="Djukic M."/>
            <person name="Poehlein A."/>
            <person name="Thurmer A."/>
            <person name="Daniel R."/>
        </authorList>
    </citation>
    <scope>NUCLEOTIDE SEQUENCE [LARGE SCALE GENOMIC DNA]</scope>
    <source>
        <strain evidence="1 2">LMG 15441</strain>
    </source>
</reference>
<sequence length="158" mass="17329">MSGHICRSDEKITYVTNDFLPQVIRPANIVPVVINLNSASNAFGIIFEPTTDTITIIKTAIYLTQFSIQISTISSPPPANPTSLLTFELLQNGDTIIPSQTSFHANHLDTTYVTSTLLPQLFHKGDKIQMVLSSPNPIPADTLLQIDFASITIFDIDL</sequence>
<name>A0A075R9Q6_BRELA</name>
<protein>
    <submittedName>
        <fullName evidence="1">Uncharacterized protein</fullName>
    </submittedName>
</protein>
<proteinExistence type="predicted"/>
<dbReference type="eggNOG" id="ENOG5034AZT">
    <property type="taxonomic scope" value="Bacteria"/>
</dbReference>
<dbReference type="KEGG" id="blr:BRLA_c036910"/>
<dbReference type="RefSeq" id="WP_003336472.1">
    <property type="nucleotide sequence ID" value="NZ_CP007806.1"/>
</dbReference>
<evidence type="ECO:0000313" key="2">
    <source>
        <dbReference type="Proteomes" id="UP000005850"/>
    </source>
</evidence>
<gene>
    <name evidence="1" type="ORF">BRLA_c036910</name>
</gene>